<dbReference type="STRING" id="1449976.KALB_5345"/>
<feature type="compositionally biased region" description="Basic and acidic residues" evidence="1">
    <location>
        <begin position="286"/>
        <end position="298"/>
    </location>
</feature>
<dbReference type="OrthoDB" id="8026818at2"/>
<feature type="compositionally biased region" description="Basic and acidic residues" evidence="1">
    <location>
        <begin position="188"/>
        <end position="201"/>
    </location>
</feature>
<evidence type="ECO:0000256" key="1">
    <source>
        <dbReference type="SAM" id="MobiDB-lite"/>
    </source>
</evidence>
<evidence type="ECO:0000313" key="3">
    <source>
        <dbReference type="Proteomes" id="UP000019225"/>
    </source>
</evidence>
<feature type="region of interest" description="Disordered" evidence="1">
    <location>
        <begin position="181"/>
        <end position="202"/>
    </location>
</feature>
<organism evidence="2 3">
    <name type="scientific">Kutzneria albida DSM 43870</name>
    <dbReference type="NCBI Taxonomy" id="1449976"/>
    <lineage>
        <taxon>Bacteria</taxon>
        <taxon>Bacillati</taxon>
        <taxon>Actinomycetota</taxon>
        <taxon>Actinomycetes</taxon>
        <taxon>Pseudonocardiales</taxon>
        <taxon>Pseudonocardiaceae</taxon>
        <taxon>Kutzneria</taxon>
    </lineage>
</organism>
<dbReference type="KEGG" id="kal:KALB_5345"/>
<protein>
    <recommendedName>
        <fullName evidence="4">GAF domain-containing protein</fullName>
    </recommendedName>
</protein>
<dbReference type="HOGENOM" id="CLU_933116_0_0_11"/>
<dbReference type="RefSeq" id="WP_025358682.1">
    <property type="nucleotide sequence ID" value="NZ_CP007155.1"/>
</dbReference>
<evidence type="ECO:0000313" key="2">
    <source>
        <dbReference type="EMBL" id="AHH98707.1"/>
    </source>
</evidence>
<proteinExistence type="predicted"/>
<name>W5WCZ0_9PSEU</name>
<dbReference type="eggNOG" id="COG2508">
    <property type="taxonomic scope" value="Bacteria"/>
</dbReference>
<evidence type="ECO:0008006" key="4">
    <source>
        <dbReference type="Google" id="ProtNLM"/>
    </source>
</evidence>
<dbReference type="Proteomes" id="UP000019225">
    <property type="component" value="Chromosome"/>
</dbReference>
<feature type="region of interest" description="Disordered" evidence="1">
    <location>
        <begin position="276"/>
        <end position="298"/>
    </location>
</feature>
<reference evidence="2 3" key="1">
    <citation type="journal article" date="2014" name="BMC Genomics">
        <title>Complete genome sequence of producer of the glycopeptide antibiotic Aculeximycin Kutzneria albida DSM 43870T, a representative of minor genus of Pseudonocardiaceae.</title>
        <authorList>
            <person name="Rebets Y."/>
            <person name="Tokovenko B."/>
            <person name="Lushchyk I."/>
            <person name="Ruckert C."/>
            <person name="Zaburannyi N."/>
            <person name="Bechthold A."/>
            <person name="Kalinowski J."/>
            <person name="Luzhetskyy A."/>
        </authorList>
    </citation>
    <scope>NUCLEOTIDE SEQUENCE [LARGE SCALE GENOMIC DNA]</scope>
    <source>
        <strain evidence="2">DSM 43870</strain>
    </source>
</reference>
<dbReference type="AlphaFoldDB" id="W5WCZ0"/>
<accession>W5WCZ0</accession>
<feature type="compositionally biased region" description="Basic and acidic residues" evidence="1">
    <location>
        <begin position="244"/>
        <end position="258"/>
    </location>
</feature>
<feature type="region of interest" description="Disordered" evidence="1">
    <location>
        <begin position="238"/>
        <end position="259"/>
    </location>
</feature>
<sequence length="298" mass="32739">MQGQGGPGGWWRQQLANLYGLLAISMMMFDGREADDIVRLAVTTVPSLNAGEVVAVYVVADGRLEPVPRGPVPDPELDRHVRDLGEAGGEIVLADGMWRWAYPLTGLGAGIGRLVVKASRGPSPDEFFLLRALGQQLSAALANASMHRCERVGCHKSATNADQQLQAASSCSLIRLQARGAPGARAHTQQEQEQNRSDMHTRTALSRRQLTATDPHHAADSLFPQVSSMIGRYWGSRGRRFKSCRPDGQNKARRHWETSRSTGLFRTRMTILPRPSTVASTKIKPAKQERNRSVDPNF</sequence>
<dbReference type="EMBL" id="CP007155">
    <property type="protein sequence ID" value="AHH98707.1"/>
    <property type="molecule type" value="Genomic_DNA"/>
</dbReference>
<gene>
    <name evidence="2" type="ORF">KALB_5345</name>
</gene>
<keyword evidence="3" id="KW-1185">Reference proteome</keyword>